<dbReference type="PANTHER" id="PTHR30383:SF19">
    <property type="entry name" value="FIBRONECTIN TYPE-III DOMAIN-CONTAINING PROTEIN"/>
    <property type="match status" value="1"/>
</dbReference>
<dbReference type="InterPro" id="IPR013830">
    <property type="entry name" value="SGNH_hydro"/>
</dbReference>
<comment type="caution">
    <text evidence="2">The sequence shown here is derived from an EMBL/GenBank/DDBJ whole genome shotgun (WGS) entry which is preliminary data.</text>
</comment>
<accession>A0A815FJD9</accession>
<evidence type="ECO:0000313" key="4">
    <source>
        <dbReference type="Proteomes" id="UP000663829"/>
    </source>
</evidence>
<dbReference type="OrthoDB" id="408760at2759"/>
<dbReference type="InterPro" id="IPR036514">
    <property type="entry name" value="SGNH_hydro_sf"/>
</dbReference>
<reference evidence="2" key="1">
    <citation type="submission" date="2021-02" db="EMBL/GenBank/DDBJ databases">
        <authorList>
            <person name="Nowell W R."/>
        </authorList>
    </citation>
    <scope>NUCLEOTIDE SEQUENCE</scope>
</reference>
<dbReference type="Gene3D" id="3.40.50.1110">
    <property type="entry name" value="SGNH hydrolase"/>
    <property type="match status" value="1"/>
</dbReference>
<gene>
    <name evidence="2" type="ORF">GPM918_LOCUS29711</name>
    <name evidence="3" type="ORF">SRO942_LOCUS30302</name>
</gene>
<name>A0A815FJD9_9BILA</name>
<dbReference type="GO" id="GO:0004622">
    <property type="term" value="F:phosphatidylcholine lysophospholipase activity"/>
    <property type="evidence" value="ECO:0007669"/>
    <property type="project" value="TreeGrafter"/>
</dbReference>
<dbReference type="EMBL" id="CAJOBC010050458">
    <property type="protein sequence ID" value="CAF4175895.1"/>
    <property type="molecule type" value="Genomic_DNA"/>
</dbReference>
<dbReference type="Pfam" id="PF13472">
    <property type="entry name" value="Lipase_GDSL_2"/>
    <property type="match status" value="1"/>
</dbReference>
<sequence length="190" mass="21941">MQYHPYTTKLLEQLNTHFQSSNITFNITTQGVNGERTRSMLKRLHETFKTTTTKYDCLIVLGGLNDLQSLSTKEIASNICEMAHIGRQHVRECCIVISVPNCYPDLSYAKYRDSKCDVNRRLKEYVEKIKDESVPRVYFLDLNENNLNIDSMDEDEKTLIYDDSIHYTPEGYSRLGTAVFNVIKSHLSKG</sequence>
<proteinExistence type="predicted"/>
<dbReference type="PANTHER" id="PTHR30383">
    <property type="entry name" value="THIOESTERASE 1/PROTEASE 1/LYSOPHOSPHOLIPASE L1"/>
    <property type="match status" value="1"/>
</dbReference>
<dbReference type="EMBL" id="CAJNOQ010013656">
    <property type="protein sequence ID" value="CAF1326088.1"/>
    <property type="molecule type" value="Genomic_DNA"/>
</dbReference>
<dbReference type="AlphaFoldDB" id="A0A815FJD9"/>
<evidence type="ECO:0000259" key="1">
    <source>
        <dbReference type="Pfam" id="PF13472"/>
    </source>
</evidence>
<dbReference type="SUPFAM" id="SSF52266">
    <property type="entry name" value="SGNH hydrolase"/>
    <property type="match status" value="1"/>
</dbReference>
<evidence type="ECO:0000313" key="3">
    <source>
        <dbReference type="EMBL" id="CAF4175895.1"/>
    </source>
</evidence>
<dbReference type="InterPro" id="IPR051532">
    <property type="entry name" value="Ester_Hydrolysis_Enzymes"/>
</dbReference>
<feature type="domain" description="SGNH hydrolase-type esterase" evidence="1">
    <location>
        <begin position="4"/>
        <end position="173"/>
    </location>
</feature>
<organism evidence="2 4">
    <name type="scientific">Didymodactylos carnosus</name>
    <dbReference type="NCBI Taxonomy" id="1234261"/>
    <lineage>
        <taxon>Eukaryota</taxon>
        <taxon>Metazoa</taxon>
        <taxon>Spiralia</taxon>
        <taxon>Gnathifera</taxon>
        <taxon>Rotifera</taxon>
        <taxon>Eurotatoria</taxon>
        <taxon>Bdelloidea</taxon>
        <taxon>Philodinida</taxon>
        <taxon>Philodinidae</taxon>
        <taxon>Didymodactylos</taxon>
    </lineage>
</organism>
<evidence type="ECO:0000313" key="2">
    <source>
        <dbReference type="EMBL" id="CAF1326088.1"/>
    </source>
</evidence>
<dbReference type="Proteomes" id="UP000681722">
    <property type="component" value="Unassembled WGS sequence"/>
</dbReference>
<dbReference type="Proteomes" id="UP000663829">
    <property type="component" value="Unassembled WGS sequence"/>
</dbReference>
<keyword evidence="4" id="KW-1185">Reference proteome</keyword>
<protein>
    <recommendedName>
        <fullName evidence="1">SGNH hydrolase-type esterase domain-containing protein</fullName>
    </recommendedName>
</protein>